<evidence type="ECO:0000313" key="4">
    <source>
        <dbReference type="EMBL" id="OHU93710.1"/>
    </source>
</evidence>
<dbReference type="SMART" id="SM00530">
    <property type="entry name" value="HTH_XRE"/>
    <property type="match status" value="1"/>
</dbReference>
<feature type="transmembrane region" description="Helical" evidence="2">
    <location>
        <begin position="115"/>
        <end position="132"/>
    </location>
</feature>
<evidence type="ECO:0000313" key="5">
    <source>
        <dbReference type="Proteomes" id="UP000180253"/>
    </source>
</evidence>
<organism evidence="4 5">
    <name type="scientific">Pseudoalteromonas byunsanensis</name>
    <dbReference type="NCBI Taxonomy" id="327939"/>
    <lineage>
        <taxon>Bacteria</taxon>
        <taxon>Pseudomonadati</taxon>
        <taxon>Pseudomonadota</taxon>
        <taxon>Gammaproteobacteria</taxon>
        <taxon>Alteromonadales</taxon>
        <taxon>Pseudoalteromonadaceae</taxon>
        <taxon>Pseudoalteromonas</taxon>
    </lineage>
</organism>
<dbReference type="STRING" id="327939.BIW53_18960"/>
<reference evidence="4 5" key="1">
    <citation type="submission" date="2016-10" db="EMBL/GenBank/DDBJ databases">
        <title>Pseudoalteromonas amylolytica sp. nov., isolated from the surface seawater.</title>
        <authorList>
            <person name="Wu Y.-H."/>
            <person name="Cheng H."/>
            <person name="Jin X.-B."/>
            <person name="Wang C.-S."/>
            <person name="Xu X.-W."/>
        </authorList>
    </citation>
    <scope>NUCLEOTIDE SEQUENCE [LARGE SCALE GENOMIC DNA]</scope>
    <source>
        <strain evidence="4 5">JCM 12483</strain>
    </source>
</reference>
<dbReference type="CDD" id="cd00093">
    <property type="entry name" value="HTH_XRE"/>
    <property type="match status" value="1"/>
</dbReference>
<dbReference type="Proteomes" id="UP000180253">
    <property type="component" value="Unassembled WGS sequence"/>
</dbReference>
<dbReference type="PANTHER" id="PTHR46558:SF4">
    <property type="entry name" value="DNA-BIDING PHAGE PROTEIN"/>
    <property type="match status" value="1"/>
</dbReference>
<dbReference type="EMBL" id="MNAN01000037">
    <property type="protein sequence ID" value="OHU93710.1"/>
    <property type="molecule type" value="Genomic_DNA"/>
</dbReference>
<evidence type="ECO:0000256" key="2">
    <source>
        <dbReference type="SAM" id="Phobius"/>
    </source>
</evidence>
<dbReference type="RefSeq" id="WP_070993864.1">
    <property type="nucleotide sequence ID" value="NZ_CBCSHD010000012.1"/>
</dbReference>
<dbReference type="InterPro" id="IPR025698">
    <property type="entry name" value="2TM_dom"/>
</dbReference>
<feature type="domain" description="HTH cro/C1-type" evidence="3">
    <location>
        <begin position="3"/>
        <end position="56"/>
    </location>
</feature>
<keyword evidence="2" id="KW-0812">Transmembrane</keyword>
<keyword evidence="1" id="KW-0238">DNA-binding</keyword>
<dbReference type="PROSITE" id="PS50943">
    <property type="entry name" value="HTH_CROC1"/>
    <property type="match status" value="1"/>
</dbReference>
<comment type="caution">
    <text evidence="4">The sequence shown here is derived from an EMBL/GenBank/DDBJ whole genome shotgun (WGS) entry which is preliminary data.</text>
</comment>
<dbReference type="AlphaFoldDB" id="A0A1S1N2V0"/>
<keyword evidence="2" id="KW-0472">Membrane</keyword>
<dbReference type="OrthoDB" id="21915at2"/>
<proteinExistence type="predicted"/>
<evidence type="ECO:0000259" key="3">
    <source>
        <dbReference type="PROSITE" id="PS50943"/>
    </source>
</evidence>
<evidence type="ECO:0000256" key="1">
    <source>
        <dbReference type="ARBA" id="ARBA00023125"/>
    </source>
</evidence>
<dbReference type="GO" id="GO:0003677">
    <property type="term" value="F:DNA binding"/>
    <property type="evidence" value="ECO:0007669"/>
    <property type="project" value="UniProtKB-KW"/>
</dbReference>
<accession>A0A1S1N2V0</accession>
<dbReference type="PANTHER" id="PTHR46558">
    <property type="entry name" value="TRACRIPTIONAL REGULATORY PROTEIN-RELATED-RELATED"/>
    <property type="match status" value="1"/>
</dbReference>
<dbReference type="Gene3D" id="1.10.260.40">
    <property type="entry name" value="lambda repressor-like DNA-binding domains"/>
    <property type="match status" value="1"/>
</dbReference>
<name>A0A1S1N2V0_9GAMM</name>
<dbReference type="SUPFAM" id="SSF47413">
    <property type="entry name" value="lambda repressor-like DNA-binding domains"/>
    <property type="match status" value="1"/>
</dbReference>
<protein>
    <submittedName>
        <fullName evidence="4">XRE family transcriptional regulator</fullName>
    </submittedName>
</protein>
<dbReference type="Pfam" id="PF13239">
    <property type="entry name" value="2TM"/>
    <property type="match status" value="1"/>
</dbReference>
<dbReference type="InterPro" id="IPR001387">
    <property type="entry name" value="Cro/C1-type_HTH"/>
</dbReference>
<gene>
    <name evidence="4" type="ORF">BIW53_18960</name>
</gene>
<sequence length="158" mass="18305">MIIRKLRLQRGWSQEQLAQLSGLSLRTIQRIERGQTPSLESLKSLAAVFETTVASLQQELTMKTNTDTAAFSDQENKVIEQVWAIKAFYSHLIQYGVTIITLFIINYFVSPHYYWAWWVALGWGVGVISHALDTYEVFNLFGAKWEKHQIEKRLGRKL</sequence>
<dbReference type="Pfam" id="PF01381">
    <property type="entry name" value="HTH_3"/>
    <property type="match status" value="1"/>
</dbReference>
<keyword evidence="2" id="KW-1133">Transmembrane helix</keyword>
<dbReference type="InterPro" id="IPR010982">
    <property type="entry name" value="Lambda_DNA-bd_dom_sf"/>
</dbReference>
<feature type="transmembrane region" description="Helical" evidence="2">
    <location>
        <begin position="92"/>
        <end position="109"/>
    </location>
</feature>
<keyword evidence="5" id="KW-1185">Reference proteome</keyword>